<keyword evidence="4 6" id="KW-0863">Zinc-finger</keyword>
<gene>
    <name evidence="8" type="ORF">E6C27_scaffold139G001670</name>
</gene>
<evidence type="ECO:0000256" key="6">
    <source>
        <dbReference type="PROSITE-ProRule" id="PRU00175"/>
    </source>
</evidence>
<evidence type="ECO:0000256" key="3">
    <source>
        <dbReference type="ARBA" id="ARBA00022723"/>
    </source>
</evidence>
<dbReference type="GO" id="GO:0005737">
    <property type="term" value="C:cytoplasm"/>
    <property type="evidence" value="ECO:0007669"/>
    <property type="project" value="TreeGrafter"/>
</dbReference>
<sequence>MAAQIFNICRNRPFVGMSLEINDSITSMNRTRKRIRTRQNSSKYVQHIDLNFKVQLKCSHFLVYEDGITTTTSFLNEHTSRPHPLATYKLPISIFKHGDKALEQYLFHKFHVYREFINITLVADRLIQHWVKRVEEDDHEYQEENNNHDFNVFQKIYPLEITLEMQIIQRYVEESPIMIMVPTSDSAIESMLRRVENDWDDEGINCVICLEEISSKEEEETEKSVLQMPCLHMFHGECINKWLKTSHYCPTCRFSMPTNN</sequence>
<dbReference type="GO" id="GO:0061630">
    <property type="term" value="F:ubiquitin protein ligase activity"/>
    <property type="evidence" value="ECO:0007669"/>
    <property type="project" value="UniProtKB-EC"/>
</dbReference>
<dbReference type="InterPro" id="IPR001841">
    <property type="entry name" value="Znf_RING"/>
</dbReference>
<feature type="domain" description="RING-type" evidence="7">
    <location>
        <begin position="206"/>
        <end position="253"/>
    </location>
</feature>
<protein>
    <recommendedName>
        <fullName evidence="2">RING-type E3 ubiquitin transferase</fullName>
        <ecNumber evidence="2">2.3.2.27</ecNumber>
    </recommendedName>
</protein>
<evidence type="ECO:0000256" key="5">
    <source>
        <dbReference type="ARBA" id="ARBA00022833"/>
    </source>
</evidence>
<dbReference type="SMART" id="SM00184">
    <property type="entry name" value="RING"/>
    <property type="match status" value="1"/>
</dbReference>
<reference evidence="8 9" key="1">
    <citation type="submission" date="2019-08" db="EMBL/GenBank/DDBJ databases">
        <title>Draft genome sequences of two oriental melons (Cucumis melo L. var makuwa).</title>
        <authorList>
            <person name="Kwon S.-Y."/>
        </authorList>
    </citation>
    <scope>NUCLEOTIDE SEQUENCE [LARGE SCALE GENOMIC DNA]</scope>
    <source>
        <strain evidence="9">cv. SW 3</strain>
        <tissue evidence="8">Leaf</tissue>
    </source>
</reference>
<dbReference type="Proteomes" id="UP000321393">
    <property type="component" value="Unassembled WGS sequence"/>
</dbReference>
<dbReference type="EC" id="2.3.2.27" evidence="2"/>
<proteinExistence type="predicted"/>
<dbReference type="PROSITE" id="PS50089">
    <property type="entry name" value="ZF_RING_2"/>
    <property type="match status" value="1"/>
</dbReference>
<dbReference type="GO" id="GO:0008270">
    <property type="term" value="F:zinc ion binding"/>
    <property type="evidence" value="ECO:0007669"/>
    <property type="project" value="UniProtKB-KW"/>
</dbReference>
<comment type="catalytic activity">
    <reaction evidence="1">
        <text>S-ubiquitinyl-[E2 ubiquitin-conjugating enzyme]-L-cysteine + [acceptor protein]-L-lysine = [E2 ubiquitin-conjugating enzyme]-L-cysteine + N(6)-ubiquitinyl-[acceptor protein]-L-lysine.</text>
        <dbReference type="EC" id="2.3.2.27"/>
    </reaction>
</comment>
<dbReference type="OrthoDB" id="4348522at2759"/>
<dbReference type="SUPFAM" id="SSF57850">
    <property type="entry name" value="RING/U-box"/>
    <property type="match status" value="1"/>
</dbReference>
<dbReference type="Pfam" id="PF13639">
    <property type="entry name" value="zf-RING_2"/>
    <property type="match status" value="1"/>
</dbReference>
<dbReference type="InterPro" id="IPR011016">
    <property type="entry name" value="Znf_RING-CH"/>
</dbReference>
<dbReference type="PANTHER" id="PTHR15710:SF77">
    <property type="entry name" value="RING-H2 FINGER PROTEIN ATL21B"/>
    <property type="match status" value="1"/>
</dbReference>
<evidence type="ECO:0000313" key="8">
    <source>
        <dbReference type="EMBL" id="KAA0031411.1"/>
    </source>
</evidence>
<dbReference type="InterPro" id="IPR013083">
    <property type="entry name" value="Znf_RING/FYVE/PHD"/>
</dbReference>
<evidence type="ECO:0000256" key="4">
    <source>
        <dbReference type="ARBA" id="ARBA00022771"/>
    </source>
</evidence>
<evidence type="ECO:0000256" key="1">
    <source>
        <dbReference type="ARBA" id="ARBA00000900"/>
    </source>
</evidence>
<dbReference type="SMART" id="SM00744">
    <property type="entry name" value="RINGv"/>
    <property type="match status" value="1"/>
</dbReference>
<organism evidence="8 9">
    <name type="scientific">Cucumis melo var. makuwa</name>
    <name type="common">Oriental melon</name>
    <dbReference type="NCBI Taxonomy" id="1194695"/>
    <lineage>
        <taxon>Eukaryota</taxon>
        <taxon>Viridiplantae</taxon>
        <taxon>Streptophyta</taxon>
        <taxon>Embryophyta</taxon>
        <taxon>Tracheophyta</taxon>
        <taxon>Spermatophyta</taxon>
        <taxon>Magnoliopsida</taxon>
        <taxon>eudicotyledons</taxon>
        <taxon>Gunneridae</taxon>
        <taxon>Pentapetalae</taxon>
        <taxon>rosids</taxon>
        <taxon>fabids</taxon>
        <taxon>Cucurbitales</taxon>
        <taxon>Cucurbitaceae</taxon>
        <taxon>Benincaseae</taxon>
        <taxon>Cucumis</taxon>
    </lineage>
</organism>
<dbReference type="EMBL" id="SSTE01022915">
    <property type="protein sequence ID" value="KAA0031411.1"/>
    <property type="molecule type" value="Genomic_DNA"/>
</dbReference>
<name>A0A5A7SPE2_CUCMM</name>
<accession>A0A5A7SPE2</accession>
<dbReference type="AlphaFoldDB" id="A0A5A7SPE2"/>
<evidence type="ECO:0000259" key="7">
    <source>
        <dbReference type="PROSITE" id="PS50089"/>
    </source>
</evidence>
<evidence type="ECO:0000256" key="2">
    <source>
        <dbReference type="ARBA" id="ARBA00012483"/>
    </source>
</evidence>
<dbReference type="Gene3D" id="3.30.40.10">
    <property type="entry name" value="Zinc/RING finger domain, C3HC4 (zinc finger)"/>
    <property type="match status" value="1"/>
</dbReference>
<keyword evidence="3" id="KW-0479">Metal-binding</keyword>
<evidence type="ECO:0000313" key="9">
    <source>
        <dbReference type="Proteomes" id="UP000321393"/>
    </source>
</evidence>
<dbReference type="GO" id="GO:0016567">
    <property type="term" value="P:protein ubiquitination"/>
    <property type="evidence" value="ECO:0007669"/>
    <property type="project" value="TreeGrafter"/>
</dbReference>
<dbReference type="PANTHER" id="PTHR15710">
    <property type="entry name" value="E3 UBIQUITIN-PROTEIN LIGASE PRAJA"/>
    <property type="match status" value="1"/>
</dbReference>
<comment type="caution">
    <text evidence="8">The sequence shown here is derived from an EMBL/GenBank/DDBJ whole genome shotgun (WGS) entry which is preliminary data.</text>
</comment>
<keyword evidence="5" id="KW-0862">Zinc</keyword>